<evidence type="ECO:0000313" key="4">
    <source>
        <dbReference type="EMBL" id="PFG35601.1"/>
    </source>
</evidence>
<feature type="region of interest" description="Disordered" evidence="3">
    <location>
        <begin position="1"/>
        <end position="89"/>
    </location>
</feature>
<dbReference type="Gene3D" id="3.30.70.1880">
    <property type="entry name" value="Protein of unknown function DUF881"/>
    <property type="match status" value="1"/>
</dbReference>
<dbReference type="Pfam" id="PF05949">
    <property type="entry name" value="DUF881"/>
    <property type="match status" value="1"/>
</dbReference>
<comment type="similarity">
    <text evidence="1">Belongs to the UPF0749 family.</text>
</comment>
<evidence type="ECO:0000256" key="1">
    <source>
        <dbReference type="ARBA" id="ARBA00009108"/>
    </source>
</evidence>
<accession>A0A2A9EAL3</accession>
<keyword evidence="2" id="KW-0175">Coiled coil</keyword>
<feature type="coiled-coil region" evidence="2">
    <location>
        <begin position="141"/>
        <end position="168"/>
    </location>
</feature>
<dbReference type="PANTHER" id="PTHR37313:SF2">
    <property type="entry name" value="UPF0749 PROTEIN YLXX"/>
    <property type="match status" value="1"/>
</dbReference>
<dbReference type="AlphaFoldDB" id="A0A2A9EAL3"/>
<comment type="caution">
    <text evidence="4">The sequence shown here is derived from an EMBL/GenBank/DDBJ whole genome shotgun (WGS) entry which is preliminary data.</text>
</comment>
<dbReference type="EMBL" id="PDJH01000001">
    <property type="protein sequence ID" value="PFG35601.1"/>
    <property type="molecule type" value="Genomic_DNA"/>
</dbReference>
<keyword evidence="5" id="KW-1185">Reference proteome</keyword>
<dbReference type="InterPro" id="IPR010273">
    <property type="entry name" value="DUF881"/>
</dbReference>
<name>A0A2A9EAL3_9MICO</name>
<evidence type="ECO:0000313" key="5">
    <source>
        <dbReference type="Proteomes" id="UP000221394"/>
    </source>
</evidence>
<dbReference type="RefSeq" id="WP_098456882.1">
    <property type="nucleotide sequence ID" value="NZ_PDJH01000001.1"/>
</dbReference>
<organism evidence="4 5">
    <name type="scientific">Flavimobilis soli</name>
    <dbReference type="NCBI Taxonomy" id="442709"/>
    <lineage>
        <taxon>Bacteria</taxon>
        <taxon>Bacillati</taxon>
        <taxon>Actinomycetota</taxon>
        <taxon>Actinomycetes</taxon>
        <taxon>Micrococcales</taxon>
        <taxon>Jonesiaceae</taxon>
        <taxon>Flavimobilis</taxon>
    </lineage>
</organism>
<sequence length="323" mass="33395">MTAPERPGDGSSPEEAATVQPDRAQDQQGDVAKAAAEPLSADAAGPDMEQHAPDGHVAPVSTPAAPAAPPAPGHGRHEAAPPAPPSAWQTLGRALRPRLTISQLVAALLCGLLGFALAVQLTADERSSLAGLRQNELVRILDEVTRRGEDLEQQAQTLRGQLAELRSSTDDRAAAVEVALERAEVQGILSGRLPAEGPGIIVRIDEGDTVLPATTMLSVLQELRNAGAEVIELNGVRIVASSAFTDTPQGLVLDGTLLTSPYVWNVIGSADTLTPALEIPGGAMASVRNAGGRGTVTADGEVRIDAVREPPAQRFATPVTPPS</sequence>
<dbReference type="OrthoDB" id="3211287at2"/>
<evidence type="ECO:0000256" key="3">
    <source>
        <dbReference type="SAM" id="MobiDB-lite"/>
    </source>
</evidence>
<reference evidence="4 5" key="1">
    <citation type="submission" date="2017-10" db="EMBL/GenBank/DDBJ databases">
        <title>Sequencing the genomes of 1000 actinobacteria strains.</title>
        <authorList>
            <person name="Klenk H.-P."/>
        </authorList>
    </citation>
    <scope>NUCLEOTIDE SEQUENCE [LARGE SCALE GENOMIC DNA]</scope>
    <source>
        <strain evidence="4 5">DSM 21574</strain>
    </source>
</reference>
<evidence type="ECO:0000256" key="2">
    <source>
        <dbReference type="SAM" id="Coils"/>
    </source>
</evidence>
<proteinExistence type="inferred from homology"/>
<dbReference type="PANTHER" id="PTHR37313">
    <property type="entry name" value="UPF0749 PROTEIN RV1825"/>
    <property type="match status" value="1"/>
</dbReference>
<dbReference type="GO" id="GO:0005886">
    <property type="term" value="C:plasma membrane"/>
    <property type="evidence" value="ECO:0007669"/>
    <property type="project" value="TreeGrafter"/>
</dbReference>
<gene>
    <name evidence="4" type="ORF">ATL41_0296</name>
</gene>
<dbReference type="Proteomes" id="UP000221394">
    <property type="component" value="Unassembled WGS sequence"/>
</dbReference>
<protein>
    <submittedName>
        <fullName evidence="4">Uncharacterized protein YlxW (UPF0749 family)</fullName>
    </submittedName>
</protein>